<keyword evidence="4" id="KW-0464">Manganese</keyword>
<keyword evidence="3" id="KW-0378">Hydrolase</keyword>
<dbReference type="FunFam" id="1.10.3210.10:FF:000012">
    <property type="entry name" value="HD domain containing 3"/>
    <property type="match status" value="1"/>
</dbReference>
<dbReference type="PANTHER" id="PTHR46246:SF1">
    <property type="entry name" value="GUANOSINE-3',5'-BIS(DIPHOSPHATE) 3'-PYROPHOSPHOHYDROLASE MESH1"/>
    <property type="match status" value="1"/>
</dbReference>
<name>A0A8A4TQ58_SULCO</name>
<dbReference type="GO" id="GO:0046872">
    <property type="term" value="F:metal ion binding"/>
    <property type="evidence" value="ECO:0007669"/>
    <property type="project" value="UniProtKB-KW"/>
</dbReference>
<dbReference type="SMART" id="SM00471">
    <property type="entry name" value="HDc"/>
    <property type="match status" value="1"/>
</dbReference>
<keyword evidence="2" id="KW-0479">Metal-binding</keyword>
<dbReference type="AlphaFoldDB" id="A0A8A4TQ58"/>
<comment type="cofactor">
    <cofactor evidence="1">
        <name>Mn(2+)</name>
        <dbReference type="ChEBI" id="CHEBI:29035"/>
    </cofactor>
</comment>
<dbReference type="EMBL" id="CP071793">
    <property type="protein sequence ID" value="QTD48695.1"/>
    <property type="molecule type" value="Genomic_DNA"/>
</dbReference>
<evidence type="ECO:0000313" key="7">
    <source>
        <dbReference type="Proteomes" id="UP000663929"/>
    </source>
</evidence>
<dbReference type="PANTHER" id="PTHR46246">
    <property type="entry name" value="GUANOSINE-3',5'-BIS(DIPHOSPHATE) 3'-PYROPHOSPHOHYDROLASE MESH1"/>
    <property type="match status" value="1"/>
</dbReference>
<evidence type="ECO:0000256" key="2">
    <source>
        <dbReference type="ARBA" id="ARBA00022723"/>
    </source>
</evidence>
<dbReference type="InterPro" id="IPR003607">
    <property type="entry name" value="HD/PDEase_dom"/>
</dbReference>
<feature type="domain" description="HD/PDEase" evidence="5">
    <location>
        <begin position="33"/>
        <end position="141"/>
    </location>
</feature>
<accession>A0A8A4TQ58</accession>
<evidence type="ECO:0000256" key="3">
    <source>
        <dbReference type="ARBA" id="ARBA00022801"/>
    </source>
</evidence>
<evidence type="ECO:0000256" key="1">
    <source>
        <dbReference type="ARBA" id="ARBA00001936"/>
    </source>
</evidence>
<dbReference type="RefSeq" id="WP_237378346.1">
    <property type="nucleotide sequence ID" value="NZ_CP071793.1"/>
</dbReference>
<dbReference type="Proteomes" id="UP000663929">
    <property type="component" value="Chromosome"/>
</dbReference>
<dbReference type="InterPro" id="IPR052194">
    <property type="entry name" value="MESH1"/>
</dbReference>
<sequence>MHTAADIMISGKLLQAMHFAAHKHRDQRRKDPRGTPYINHPLDVAHILWFEGEVHDIDVLTAAILHDTVEDTDTTMDEIKLAFGHAVARYVEEVTDDTSLSRHERKAAQLAKAAEISHGAKLIKLGDKISNLRDIARSTPVRWTPGRCRNYFEWAAGVVNQMRGTNAGLERVFDRVYHQFLDHFAEDLVGR</sequence>
<gene>
    <name evidence="6" type="ORF">J3U87_24195</name>
</gene>
<keyword evidence="7" id="KW-1185">Reference proteome</keyword>
<reference evidence="6" key="1">
    <citation type="submission" date="2021-03" db="EMBL/GenBank/DDBJ databases">
        <title>Acanthopleuribacteraceae sp. M133.</title>
        <authorList>
            <person name="Wang G."/>
        </authorList>
    </citation>
    <scope>NUCLEOTIDE SEQUENCE</scope>
    <source>
        <strain evidence="6">M133</strain>
    </source>
</reference>
<dbReference type="Pfam" id="PF13328">
    <property type="entry name" value="HD_4"/>
    <property type="match status" value="1"/>
</dbReference>
<organism evidence="6 7">
    <name type="scientific">Sulfidibacter corallicola</name>
    <dbReference type="NCBI Taxonomy" id="2818388"/>
    <lineage>
        <taxon>Bacteria</taxon>
        <taxon>Pseudomonadati</taxon>
        <taxon>Acidobacteriota</taxon>
        <taxon>Holophagae</taxon>
        <taxon>Acanthopleuribacterales</taxon>
        <taxon>Acanthopleuribacteraceae</taxon>
        <taxon>Sulfidibacter</taxon>
    </lineage>
</organism>
<evidence type="ECO:0000259" key="5">
    <source>
        <dbReference type="SMART" id="SM00471"/>
    </source>
</evidence>
<protein>
    <submittedName>
        <fullName evidence="6">Bifunctional (P)ppGpp synthetase/guanosine-3',5'-bis(Diphosphate) 3'-pyrophosphohydrolase</fullName>
    </submittedName>
</protein>
<evidence type="ECO:0000313" key="6">
    <source>
        <dbReference type="EMBL" id="QTD48695.1"/>
    </source>
</evidence>
<proteinExistence type="predicted"/>
<dbReference type="CDD" id="cd00077">
    <property type="entry name" value="HDc"/>
    <property type="match status" value="1"/>
</dbReference>
<dbReference type="Gene3D" id="1.10.3210.10">
    <property type="entry name" value="Hypothetical protein af1432"/>
    <property type="match status" value="1"/>
</dbReference>
<dbReference type="GO" id="GO:0008893">
    <property type="term" value="F:guanosine-3',5'-bis(diphosphate) 3'-diphosphatase activity"/>
    <property type="evidence" value="ECO:0007669"/>
    <property type="project" value="TreeGrafter"/>
</dbReference>
<dbReference type="KEGG" id="scor:J3U87_24195"/>
<evidence type="ECO:0000256" key="4">
    <source>
        <dbReference type="ARBA" id="ARBA00023211"/>
    </source>
</evidence>
<dbReference type="SUPFAM" id="SSF109604">
    <property type="entry name" value="HD-domain/PDEase-like"/>
    <property type="match status" value="1"/>
</dbReference>